<dbReference type="EMBL" id="OY660864">
    <property type="protein sequence ID" value="CAJ1050023.1"/>
    <property type="molecule type" value="Genomic_DNA"/>
</dbReference>
<protein>
    <submittedName>
        <fullName evidence="1">Uncharacterized protein</fullName>
    </submittedName>
</protein>
<dbReference type="AlphaFoldDB" id="A0AAV1EMR9"/>
<keyword evidence="2" id="KW-1185">Reference proteome</keyword>
<proteinExistence type="predicted"/>
<reference evidence="1" key="1">
    <citation type="submission" date="2023-08" db="EMBL/GenBank/DDBJ databases">
        <authorList>
            <person name="Alioto T."/>
            <person name="Alioto T."/>
            <person name="Gomez Garrido J."/>
        </authorList>
    </citation>
    <scope>NUCLEOTIDE SEQUENCE</scope>
</reference>
<accession>A0AAV1EMR9</accession>
<name>A0AAV1EMR9_XYRNO</name>
<gene>
    <name evidence="1" type="ORF">XNOV1_A036548</name>
</gene>
<sequence>MNNNHKPVKPVKVQDCAAQTFVYLLNKLEPSGLAPDSFHHRQIYGHRHARLRRQLASVKANNFSSAQLGAESPPERGALWTVNLLVLPVSLTVQYFITLPPEHELRLKPELCSAVADVPLNEDSSRGVDHVGSHLQDQNYRELRIRRESQRIINPAIITALASITEPFVCQSLN</sequence>
<evidence type="ECO:0000313" key="1">
    <source>
        <dbReference type="EMBL" id="CAJ1050023.1"/>
    </source>
</evidence>
<evidence type="ECO:0000313" key="2">
    <source>
        <dbReference type="Proteomes" id="UP001178508"/>
    </source>
</evidence>
<organism evidence="1 2">
    <name type="scientific">Xyrichtys novacula</name>
    <name type="common">Pearly razorfish</name>
    <name type="synonym">Hemipteronotus novacula</name>
    <dbReference type="NCBI Taxonomy" id="13765"/>
    <lineage>
        <taxon>Eukaryota</taxon>
        <taxon>Metazoa</taxon>
        <taxon>Chordata</taxon>
        <taxon>Craniata</taxon>
        <taxon>Vertebrata</taxon>
        <taxon>Euteleostomi</taxon>
        <taxon>Actinopterygii</taxon>
        <taxon>Neopterygii</taxon>
        <taxon>Teleostei</taxon>
        <taxon>Neoteleostei</taxon>
        <taxon>Acanthomorphata</taxon>
        <taxon>Eupercaria</taxon>
        <taxon>Labriformes</taxon>
        <taxon>Labridae</taxon>
        <taxon>Xyrichtys</taxon>
    </lineage>
</organism>
<dbReference type="Proteomes" id="UP001178508">
    <property type="component" value="Chromosome 1"/>
</dbReference>